<dbReference type="EMBL" id="JASPKY010000160">
    <property type="protein sequence ID" value="KAK9729503.1"/>
    <property type="molecule type" value="Genomic_DNA"/>
</dbReference>
<dbReference type="AlphaFoldDB" id="A0AAW1L6G6"/>
<dbReference type="Pfam" id="PF26634">
    <property type="entry name" value="DUF8207"/>
    <property type="match status" value="1"/>
</dbReference>
<gene>
    <name evidence="3" type="ORF">QE152_g15929</name>
</gene>
<feature type="domain" description="DUF8207" evidence="2">
    <location>
        <begin position="179"/>
        <end position="278"/>
    </location>
</feature>
<dbReference type="Proteomes" id="UP001458880">
    <property type="component" value="Unassembled WGS sequence"/>
</dbReference>
<dbReference type="PANTHER" id="PTHR35374:SF1">
    <property type="entry name" value="PROTEIN KINASE DOMAIN-CONTAINING PROTEIN"/>
    <property type="match status" value="1"/>
</dbReference>
<dbReference type="InterPro" id="IPR058520">
    <property type="entry name" value="DUF8207"/>
</dbReference>
<organism evidence="3 4">
    <name type="scientific">Popillia japonica</name>
    <name type="common">Japanese beetle</name>
    <dbReference type="NCBI Taxonomy" id="7064"/>
    <lineage>
        <taxon>Eukaryota</taxon>
        <taxon>Metazoa</taxon>
        <taxon>Ecdysozoa</taxon>
        <taxon>Arthropoda</taxon>
        <taxon>Hexapoda</taxon>
        <taxon>Insecta</taxon>
        <taxon>Pterygota</taxon>
        <taxon>Neoptera</taxon>
        <taxon>Endopterygota</taxon>
        <taxon>Coleoptera</taxon>
        <taxon>Polyphaga</taxon>
        <taxon>Scarabaeiformia</taxon>
        <taxon>Scarabaeidae</taxon>
        <taxon>Rutelinae</taxon>
        <taxon>Popillia</taxon>
    </lineage>
</organism>
<evidence type="ECO:0000313" key="4">
    <source>
        <dbReference type="Proteomes" id="UP001458880"/>
    </source>
</evidence>
<evidence type="ECO:0000256" key="1">
    <source>
        <dbReference type="SAM" id="MobiDB-lite"/>
    </source>
</evidence>
<keyword evidence="4" id="KW-1185">Reference proteome</keyword>
<sequence length="363" mass="41854">MKRDHITSEIIKASKAIRKKQLAMRMGQAEAKDLLEKQFKPITEPLQKILKTGAIKQEIDMDAIKSEITQDLKRNLETPLTEISKLQTPPAPTQTSTQPTPQRRKTPVSRRIAEADVDYDPFTEEEHQEIQTEKSFQQFRDEYQTMIERDPERVDEFLEQYEMTPRVYIDGLLTDITGEYDTTTGVHFDPVLNKLKLGHSVLDIDGKDLIVGGIRYKGTAGLYELIFKSKPTGYKKDDLDRYRDILNRTNVHRRGYDPKQQIKGNKGYKHVNIINPLMFRSRASTVINPLMFRSRASTVTGSIEGRGQRMQFRSIPYQYVYWDNINELVERLKLLIASEQAGHTGHNNEIASIIEELKETGVI</sequence>
<feature type="region of interest" description="Disordered" evidence="1">
    <location>
        <begin position="81"/>
        <end position="110"/>
    </location>
</feature>
<evidence type="ECO:0000313" key="3">
    <source>
        <dbReference type="EMBL" id="KAK9729503.1"/>
    </source>
</evidence>
<comment type="caution">
    <text evidence="3">The sequence shown here is derived from an EMBL/GenBank/DDBJ whole genome shotgun (WGS) entry which is preliminary data.</text>
</comment>
<protein>
    <recommendedName>
        <fullName evidence="2">DUF8207 domain-containing protein</fullName>
    </recommendedName>
</protein>
<dbReference type="PANTHER" id="PTHR35374">
    <property type="entry name" value="CYCLIN-DEPENDENT KINASE 11A-LIKE"/>
    <property type="match status" value="1"/>
</dbReference>
<evidence type="ECO:0000259" key="2">
    <source>
        <dbReference type="Pfam" id="PF26634"/>
    </source>
</evidence>
<reference evidence="3 4" key="1">
    <citation type="journal article" date="2024" name="BMC Genomics">
        <title>De novo assembly and annotation of Popillia japonica's genome with initial clues to its potential as an invasive pest.</title>
        <authorList>
            <person name="Cucini C."/>
            <person name="Boschi S."/>
            <person name="Funari R."/>
            <person name="Cardaioli E."/>
            <person name="Iannotti N."/>
            <person name="Marturano G."/>
            <person name="Paoli F."/>
            <person name="Bruttini M."/>
            <person name="Carapelli A."/>
            <person name="Frati F."/>
            <person name="Nardi F."/>
        </authorList>
    </citation>
    <scope>NUCLEOTIDE SEQUENCE [LARGE SCALE GENOMIC DNA]</scope>
    <source>
        <strain evidence="3">DMR45628</strain>
    </source>
</reference>
<accession>A0AAW1L6G6</accession>
<name>A0AAW1L6G6_POPJA</name>
<proteinExistence type="predicted"/>